<feature type="non-terminal residue" evidence="1">
    <location>
        <position position="1"/>
    </location>
</feature>
<dbReference type="EMBL" id="BARV01017336">
    <property type="protein sequence ID" value="GAI22159.1"/>
    <property type="molecule type" value="Genomic_DNA"/>
</dbReference>
<comment type="caution">
    <text evidence="1">The sequence shown here is derived from an EMBL/GenBank/DDBJ whole genome shotgun (WGS) entry which is preliminary data.</text>
</comment>
<accession>X1NU24</accession>
<proteinExistence type="predicted"/>
<dbReference type="AlphaFoldDB" id="X1NU24"/>
<name>X1NU24_9ZZZZ</name>
<protein>
    <submittedName>
        <fullName evidence="1">Uncharacterized protein</fullName>
    </submittedName>
</protein>
<evidence type="ECO:0000313" key="1">
    <source>
        <dbReference type="EMBL" id="GAI22159.1"/>
    </source>
</evidence>
<organism evidence="1">
    <name type="scientific">marine sediment metagenome</name>
    <dbReference type="NCBI Taxonomy" id="412755"/>
    <lineage>
        <taxon>unclassified sequences</taxon>
        <taxon>metagenomes</taxon>
        <taxon>ecological metagenomes</taxon>
    </lineage>
</organism>
<reference evidence="1" key="1">
    <citation type="journal article" date="2014" name="Front. Microbiol.">
        <title>High frequency of phylogenetically diverse reductive dehalogenase-homologous genes in deep subseafloor sedimentary metagenomes.</title>
        <authorList>
            <person name="Kawai M."/>
            <person name="Futagami T."/>
            <person name="Toyoda A."/>
            <person name="Takaki Y."/>
            <person name="Nishi S."/>
            <person name="Hori S."/>
            <person name="Arai W."/>
            <person name="Tsubouchi T."/>
            <person name="Morono Y."/>
            <person name="Uchiyama I."/>
            <person name="Ito T."/>
            <person name="Fujiyama A."/>
            <person name="Inagaki F."/>
            <person name="Takami H."/>
        </authorList>
    </citation>
    <scope>NUCLEOTIDE SEQUENCE</scope>
    <source>
        <strain evidence="1">Expedition CK06-06</strain>
    </source>
</reference>
<gene>
    <name evidence="1" type="ORF">S06H3_29574</name>
</gene>
<sequence length="77" mass="9230">YLFFHNYKKVNMDLFWETFRKRVMTNTEIMQLSLHGGITATKSVMNYMQVLIDPKREMGLTIPSQEDFSIFEEDEED</sequence>